<name>A0ACC1JGL1_9FUNG</name>
<proteinExistence type="predicted"/>
<evidence type="ECO:0000313" key="1">
    <source>
        <dbReference type="EMBL" id="KAJ1950772.1"/>
    </source>
</evidence>
<protein>
    <submittedName>
        <fullName evidence="1">Uncharacterized protein</fullName>
    </submittedName>
</protein>
<organism evidence="1 2">
    <name type="scientific">Linderina macrospora</name>
    <dbReference type="NCBI Taxonomy" id="4868"/>
    <lineage>
        <taxon>Eukaryota</taxon>
        <taxon>Fungi</taxon>
        <taxon>Fungi incertae sedis</taxon>
        <taxon>Zoopagomycota</taxon>
        <taxon>Kickxellomycotina</taxon>
        <taxon>Kickxellomycetes</taxon>
        <taxon>Kickxellales</taxon>
        <taxon>Kickxellaceae</taxon>
        <taxon>Linderina</taxon>
    </lineage>
</organism>
<reference evidence="1" key="1">
    <citation type="submission" date="2022-07" db="EMBL/GenBank/DDBJ databases">
        <title>Phylogenomic reconstructions and comparative analyses of Kickxellomycotina fungi.</title>
        <authorList>
            <person name="Reynolds N.K."/>
            <person name="Stajich J.E."/>
            <person name="Barry K."/>
            <person name="Grigoriev I.V."/>
            <person name="Crous P."/>
            <person name="Smith M.E."/>
        </authorList>
    </citation>
    <scope>NUCLEOTIDE SEQUENCE</scope>
    <source>
        <strain evidence="1">NRRL 5244</strain>
    </source>
</reference>
<gene>
    <name evidence="1" type="ORF">FBU59_000524</name>
</gene>
<comment type="caution">
    <text evidence="1">The sequence shown here is derived from an EMBL/GenBank/DDBJ whole genome shotgun (WGS) entry which is preliminary data.</text>
</comment>
<sequence length="383" mass="41119">MAQSTNPIRVVVVGGSYAGSGALKTLYAASKSQIPSMHITLIDQGTHYFHMIGFPKAIVDLAYAAKSFLPFANLPCHQFICARMTSVLDAHHLQLDNGDTVEFDYLVLATGSRTPAPSKVQGKSKEDGLAEITRLSVAIEAAKSVLVIGGGAVGVEIAGQIAAKYSGSDKQVTIVHGGDRLLPAYYKSGLSSATVSKLKQLGVRVVLNERVDVPEDFGFESHIGHAVLKGASGDEYSSDVQILATGLRTESDFLGPLEQDSEEPLRTDHGTIRVLPTMQMRGPYTNIFVPGDNNDYPVSCKYGFKAEMQGDVAAANIKKLIQGKPLGNWSDWVDAIFVPIGPKMGVAQVVGLVVPSLIADWTVRLAKSGDYFLWLVKTHYKGL</sequence>
<dbReference type="Proteomes" id="UP001150603">
    <property type="component" value="Unassembled WGS sequence"/>
</dbReference>
<dbReference type="EMBL" id="JANBPW010000126">
    <property type="protein sequence ID" value="KAJ1950772.1"/>
    <property type="molecule type" value="Genomic_DNA"/>
</dbReference>
<keyword evidence="2" id="KW-1185">Reference proteome</keyword>
<evidence type="ECO:0000313" key="2">
    <source>
        <dbReference type="Proteomes" id="UP001150603"/>
    </source>
</evidence>
<accession>A0ACC1JGL1</accession>